<evidence type="ECO:0000313" key="2">
    <source>
        <dbReference type="EMBL" id="TES84528.1"/>
    </source>
</evidence>
<feature type="signal peptide" evidence="1">
    <location>
        <begin position="1"/>
        <end position="19"/>
    </location>
</feature>
<feature type="chain" id="PRO_5021980959" evidence="1">
    <location>
        <begin position="20"/>
        <end position="1068"/>
    </location>
</feature>
<name>A0A523QGG2_UNCAE</name>
<gene>
    <name evidence="2" type="ORF">E3J95_06505</name>
</gene>
<accession>A0A523QGG2</accession>
<evidence type="ECO:0000256" key="1">
    <source>
        <dbReference type="SAM" id="SignalP"/>
    </source>
</evidence>
<feature type="non-terminal residue" evidence="2">
    <location>
        <position position="1068"/>
    </location>
</feature>
<dbReference type="EMBL" id="SOKU01000317">
    <property type="protein sequence ID" value="TES84528.1"/>
    <property type="molecule type" value="Genomic_DNA"/>
</dbReference>
<dbReference type="SUPFAM" id="SSF49785">
    <property type="entry name" value="Galactose-binding domain-like"/>
    <property type="match status" value="1"/>
</dbReference>
<dbReference type="Gene3D" id="2.60.120.430">
    <property type="entry name" value="Galactose-binding lectin"/>
    <property type="match status" value="1"/>
</dbReference>
<proteinExistence type="predicted"/>
<protein>
    <submittedName>
        <fullName evidence="2">Uncharacterized protein</fullName>
    </submittedName>
</protein>
<dbReference type="AlphaFoldDB" id="A0A523QGG2"/>
<dbReference type="Proteomes" id="UP000320781">
    <property type="component" value="Unassembled WGS sequence"/>
</dbReference>
<dbReference type="InterPro" id="IPR008979">
    <property type="entry name" value="Galactose-bd-like_sf"/>
</dbReference>
<organism evidence="2 3">
    <name type="scientific">Aerophobetes bacterium</name>
    <dbReference type="NCBI Taxonomy" id="2030807"/>
    <lineage>
        <taxon>Bacteria</taxon>
        <taxon>Candidatus Aerophobota</taxon>
    </lineage>
</organism>
<evidence type="ECO:0000313" key="3">
    <source>
        <dbReference type="Proteomes" id="UP000320781"/>
    </source>
</evidence>
<reference evidence="2 3" key="1">
    <citation type="submission" date="2019-03" db="EMBL/GenBank/DDBJ databases">
        <title>Metabolic potential of uncultured bacteria and archaea associated with petroleum seepage in deep-sea sediments.</title>
        <authorList>
            <person name="Dong X."/>
            <person name="Hubert C."/>
        </authorList>
    </citation>
    <scope>NUCLEOTIDE SEQUENCE [LARGE SCALE GENOMIC DNA]</scope>
    <source>
        <strain evidence="2">E44_bin92</strain>
    </source>
</reference>
<keyword evidence="1" id="KW-0732">Signal</keyword>
<sequence length="1068" mass="121174">MPSRLLAALLVVSFLVAGASEAPGKGNETLLWSLVKANLHPPRPHLSIPLSGDEKRAYSFPQNATAEKEIHLSFFAAPPPYSQEQSSGTNSSEEPVLKISGRKVIGIKHTLFRYLDEEWAKSHPEKSTSSTDIDQKLQVRVTGMVGDRSLVEVEYDDTRPRSEQQSIHLTYKGKEEEVLQEAELGDVRLGFPETSIFPYDKELFGVKATAKLGRLHLTGIGSLTKGVSETRTFTGRSTFETRHIYDTSYLKMRYYRIYFDPSDLPLDIASAEVFIDDQDGTNNQASIEMTVQGENGDSYRGWFDYQYPVEDYLLDYALGVINFKRGIEDNFIIALSYRDTSSHRHPAEGYRMIKKKQDSLYDSYYLKNRYYLGSRRIQDDDFLLRILNLSGQVLFDFSFSEDYPEYEVEVDYDEGIVRVLKPSEVDPEEPFPEAYPPLSFHQYTIYTEYHHGIDAFFLSPDIIPGSEKVYMDGQLLTRDVDYLLDYSSGFLSFIDPGRITPDTVIKVDYEWMPFMGRAAPILGVRGEYFFQEGVSLGSTFVSHASPRTRKVPQLGSAPSSLKAGGVDLNFSFPWGRGEVDASSPYEVSLSGEVAGSRLNPNTFGKAMIENFELTKIIDELARDEEMWQYSSPPPEAMGPRGEILISSEDIPGEEINIEWSRNEREVLVLDYSLDTSQSWDSVVHSISSQGKDYTQMHFLELWLKGDGKNLTVHLNVGVVSEDVDGDGPPLKTEDVNGDGKLNPGEDIGIWIRGKLVGEGNGRLDSEDLDGNFVLDTEENISTYNFAIEADWTDWRRVTLPLNTSANWETVERVVKHLRLWIEGSGVEGTLKFAGLDFFGDRWEEENLLALPINTHDDPEYDPFSDSDFLAYYEEMYGEAETYEEKWRKEGAFSLEYNLTSGEEGWVQQTFIQSQDYSSYGSLNFWVYREEGDGEAIFYLRFGSDVKEGEDYYEISRLADWDQTKWHHIRVSFDDLSRVGTPSLREVKQLRAGFRNPFQTSVQGRMYLNDIFLSEVKMREGLSRRVGLTANLGESFSVDGQYKEMDAAFQALGANSLDRSSKQGEMGAT</sequence>
<comment type="caution">
    <text evidence="2">The sequence shown here is derived from an EMBL/GenBank/DDBJ whole genome shotgun (WGS) entry which is preliminary data.</text>
</comment>